<accession>A0A381Y227</accession>
<name>A0A381Y227_9ZZZZ</name>
<protein>
    <submittedName>
        <fullName evidence="1">Uncharacterized protein</fullName>
    </submittedName>
</protein>
<sequence length="218" mass="25363">RFTTKPFKTEKKNKEIKLVAEKECPGKVICADEEIKLSVIHAGRFSFLKGKNLDLEIGQGQINLNERDYSNSYDNRAKAKDGTSGVLTEQFLIWVPEPDFIKAAHAEKATMYIGDYAFELTSEGRIPWQILMDKGRLLEIMDEEQQREYGQYQHETKGKKDLDLRKKRMVSEAAESTWKMVQDSNNPEDFRYFLEQFPDSPYSIPAKLKLKQLERDNQ</sequence>
<proteinExistence type="predicted"/>
<dbReference type="AlphaFoldDB" id="A0A381Y227"/>
<dbReference type="EMBL" id="UINC01017131">
    <property type="protein sequence ID" value="SVA70752.1"/>
    <property type="molecule type" value="Genomic_DNA"/>
</dbReference>
<evidence type="ECO:0000313" key="1">
    <source>
        <dbReference type="EMBL" id="SVA70752.1"/>
    </source>
</evidence>
<gene>
    <name evidence="1" type="ORF">METZ01_LOCUS123606</name>
</gene>
<feature type="non-terminal residue" evidence="1">
    <location>
        <position position="1"/>
    </location>
</feature>
<organism evidence="1">
    <name type="scientific">marine metagenome</name>
    <dbReference type="NCBI Taxonomy" id="408172"/>
    <lineage>
        <taxon>unclassified sequences</taxon>
        <taxon>metagenomes</taxon>
        <taxon>ecological metagenomes</taxon>
    </lineage>
</organism>
<reference evidence="1" key="1">
    <citation type="submission" date="2018-05" db="EMBL/GenBank/DDBJ databases">
        <authorList>
            <person name="Lanie J.A."/>
            <person name="Ng W.-L."/>
            <person name="Kazmierczak K.M."/>
            <person name="Andrzejewski T.M."/>
            <person name="Davidsen T.M."/>
            <person name="Wayne K.J."/>
            <person name="Tettelin H."/>
            <person name="Glass J.I."/>
            <person name="Rusch D."/>
            <person name="Podicherti R."/>
            <person name="Tsui H.-C.T."/>
            <person name="Winkler M.E."/>
        </authorList>
    </citation>
    <scope>NUCLEOTIDE SEQUENCE</scope>
</reference>